<evidence type="ECO:0000256" key="1">
    <source>
        <dbReference type="ARBA" id="ARBA00023015"/>
    </source>
</evidence>
<evidence type="ECO:0000313" key="6">
    <source>
        <dbReference type="Proteomes" id="UP000051448"/>
    </source>
</evidence>
<dbReference type="PROSITE" id="PS50995">
    <property type="entry name" value="HTH_MARR_2"/>
    <property type="match status" value="1"/>
</dbReference>
<sequence>MVQVDEKNLAHTINQTSRKITNLLNDHLKEYGIYASQYQLLVNVSRYNNSTSKELAAKLNVNPAAISRTLKSIENQGLITRKQTSDRRVYQITVTDKGHNLLAKLSERDTNIFQKLFSPLTHKEAVALIGLLSKLI</sequence>
<dbReference type="SUPFAM" id="SSF46785">
    <property type="entry name" value="Winged helix' DNA-binding domain"/>
    <property type="match status" value="1"/>
</dbReference>
<evidence type="ECO:0000256" key="3">
    <source>
        <dbReference type="ARBA" id="ARBA00023163"/>
    </source>
</evidence>
<name>A0A0R1MNS0_9LACO</name>
<dbReference type="PATRIC" id="fig|1423759.3.peg.449"/>
<organism evidence="5 6">
    <name type="scientific">Liquorilactobacillus hordei DSM 19519</name>
    <dbReference type="NCBI Taxonomy" id="1423759"/>
    <lineage>
        <taxon>Bacteria</taxon>
        <taxon>Bacillati</taxon>
        <taxon>Bacillota</taxon>
        <taxon>Bacilli</taxon>
        <taxon>Lactobacillales</taxon>
        <taxon>Lactobacillaceae</taxon>
        <taxon>Liquorilactobacillus</taxon>
    </lineage>
</organism>
<dbReference type="InterPro" id="IPR011991">
    <property type="entry name" value="ArsR-like_HTH"/>
</dbReference>
<dbReference type="SMART" id="SM00347">
    <property type="entry name" value="HTH_MARR"/>
    <property type="match status" value="1"/>
</dbReference>
<dbReference type="GO" id="GO:0003700">
    <property type="term" value="F:DNA-binding transcription factor activity"/>
    <property type="evidence" value="ECO:0007669"/>
    <property type="project" value="InterPro"/>
</dbReference>
<proteinExistence type="predicted"/>
<dbReference type="EMBL" id="AZDX01000015">
    <property type="protein sequence ID" value="KRL06714.1"/>
    <property type="molecule type" value="Genomic_DNA"/>
</dbReference>
<dbReference type="PANTHER" id="PTHR42756:SF1">
    <property type="entry name" value="TRANSCRIPTIONAL REPRESSOR OF EMRAB OPERON"/>
    <property type="match status" value="1"/>
</dbReference>
<dbReference type="Gene3D" id="1.10.10.10">
    <property type="entry name" value="Winged helix-like DNA-binding domain superfamily/Winged helix DNA-binding domain"/>
    <property type="match status" value="1"/>
</dbReference>
<dbReference type="InterPro" id="IPR036388">
    <property type="entry name" value="WH-like_DNA-bd_sf"/>
</dbReference>
<dbReference type="Proteomes" id="UP000051448">
    <property type="component" value="Unassembled WGS sequence"/>
</dbReference>
<dbReference type="InterPro" id="IPR036390">
    <property type="entry name" value="WH_DNA-bd_sf"/>
</dbReference>
<dbReference type="PANTHER" id="PTHR42756">
    <property type="entry name" value="TRANSCRIPTIONAL REGULATOR, MARR"/>
    <property type="match status" value="1"/>
</dbReference>
<dbReference type="AlphaFoldDB" id="A0A0R1MNS0"/>
<dbReference type="CDD" id="cd00090">
    <property type="entry name" value="HTH_ARSR"/>
    <property type="match status" value="1"/>
</dbReference>
<comment type="caution">
    <text evidence="5">The sequence shown here is derived from an EMBL/GenBank/DDBJ whole genome shotgun (WGS) entry which is preliminary data.</text>
</comment>
<keyword evidence="1" id="KW-0805">Transcription regulation</keyword>
<evidence type="ECO:0000256" key="2">
    <source>
        <dbReference type="ARBA" id="ARBA00023125"/>
    </source>
</evidence>
<protein>
    <recommendedName>
        <fullName evidence="4">HTH marR-type domain-containing protein</fullName>
    </recommendedName>
</protein>
<keyword evidence="3" id="KW-0804">Transcription</keyword>
<dbReference type="STRING" id="1423759.FC92_GL000414"/>
<gene>
    <name evidence="5" type="ORF">FC92_GL000414</name>
</gene>
<keyword evidence="2" id="KW-0238">DNA-binding</keyword>
<dbReference type="PRINTS" id="PR00598">
    <property type="entry name" value="HTHMARR"/>
</dbReference>
<dbReference type="RefSeq" id="WP_057869542.1">
    <property type="nucleotide sequence ID" value="NZ_AZDX01000015.1"/>
</dbReference>
<dbReference type="Pfam" id="PF01047">
    <property type="entry name" value="MarR"/>
    <property type="match status" value="1"/>
</dbReference>
<evidence type="ECO:0000313" key="5">
    <source>
        <dbReference type="EMBL" id="KRL06714.1"/>
    </source>
</evidence>
<feature type="domain" description="HTH marR-type" evidence="4">
    <location>
        <begin position="6"/>
        <end position="136"/>
    </location>
</feature>
<keyword evidence="6" id="KW-1185">Reference proteome</keyword>
<evidence type="ECO:0000259" key="4">
    <source>
        <dbReference type="PROSITE" id="PS50995"/>
    </source>
</evidence>
<dbReference type="InterPro" id="IPR000835">
    <property type="entry name" value="HTH_MarR-typ"/>
</dbReference>
<dbReference type="GeneID" id="98310918"/>
<dbReference type="GO" id="GO:0003677">
    <property type="term" value="F:DNA binding"/>
    <property type="evidence" value="ECO:0007669"/>
    <property type="project" value="UniProtKB-KW"/>
</dbReference>
<accession>A0A0R1MNS0</accession>
<reference evidence="5 6" key="1">
    <citation type="journal article" date="2015" name="Genome Announc.">
        <title>Expanding the biotechnology potential of lactobacilli through comparative genomics of 213 strains and associated genera.</title>
        <authorList>
            <person name="Sun Z."/>
            <person name="Harris H.M."/>
            <person name="McCann A."/>
            <person name="Guo C."/>
            <person name="Argimon S."/>
            <person name="Zhang W."/>
            <person name="Yang X."/>
            <person name="Jeffery I.B."/>
            <person name="Cooney J.C."/>
            <person name="Kagawa T.F."/>
            <person name="Liu W."/>
            <person name="Song Y."/>
            <person name="Salvetti E."/>
            <person name="Wrobel A."/>
            <person name="Rasinkangas P."/>
            <person name="Parkhill J."/>
            <person name="Rea M.C."/>
            <person name="O'Sullivan O."/>
            <person name="Ritari J."/>
            <person name="Douillard F.P."/>
            <person name="Paul Ross R."/>
            <person name="Yang R."/>
            <person name="Briner A.E."/>
            <person name="Felis G.E."/>
            <person name="de Vos W.M."/>
            <person name="Barrangou R."/>
            <person name="Klaenhammer T.R."/>
            <person name="Caufield P.W."/>
            <person name="Cui Y."/>
            <person name="Zhang H."/>
            <person name="O'Toole P.W."/>
        </authorList>
    </citation>
    <scope>NUCLEOTIDE SEQUENCE [LARGE SCALE GENOMIC DNA]</scope>
    <source>
        <strain evidence="5 6">DSM 19519</strain>
    </source>
</reference>